<comment type="caution">
    <text evidence="2">The sequence shown here is derived from an EMBL/GenBank/DDBJ whole genome shotgun (WGS) entry which is preliminary data.</text>
</comment>
<keyword evidence="3" id="KW-1185">Reference proteome</keyword>
<dbReference type="Pfam" id="PF13473">
    <property type="entry name" value="Cupredoxin_1"/>
    <property type="match status" value="1"/>
</dbReference>
<sequence length="156" mass="17332">MMGTSTRWLVLSIAGGLILLGIALFRPDFLFYQDTPASGKSTARANAKQVTRDIHLFTVEHQANHGGKEVEVYRFDPGFITVVKGEKIRLHIHGFHGKKHHFSIPSFQVNSEVAKGEVTTVEFIPDKVGTFEIICHDHLSPQHEGPMIGYITVVPS</sequence>
<feature type="domain" description="EfeO-type cupredoxin-like" evidence="1">
    <location>
        <begin position="69"/>
        <end position="141"/>
    </location>
</feature>
<dbReference type="InterPro" id="IPR008972">
    <property type="entry name" value="Cupredoxin"/>
</dbReference>
<protein>
    <submittedName>
        <fullName evidence="2">Cupredoxin-like domain-containing protein</fullName>
    </submittedName>
</protein>
<dbReference type="EMBL" id="FXTU01000002">
    <property type="protein sequence ID" value="SMP08418.1"/>
    <property type="molecule type" value="Genomic_DNA"/>
</dbReference>
<proteinExistence type="predicted"/>
<dbReference type="Gene3D" id="2.60.40.420">
    <property type="entry name" value="Cupredoxins - blue copper proteins"/>
    <property type="match status" value="1"/>
</dbReference>
<dbReference type="SUPFAM" id="SSF49503">
    <property type="entry name" value="Cupredoxins"/>
    <property type="match status" value="1"/>
</dbReference>
<accession>A0AA46ADV9</accession>
<dbReference type="Proteomes" id="UP001157946">
    <property type="component" value="Unassembled WGS sequence"/>
</dbReference>
<evidence type="ECO:0000259" key="1">
    <source>
        <dbReference type="Pfam" id="PF13473"/>
    </source>
</evidence>
<reference evidence="2" key="1">
    <citation type="submission" date="2017-05" db="EMBL/GenBank/DDBJ databases">
        <authorList>
            <person name="Varghese N."/>
            <person name="Submissions S."/>
        </authorList>
    </citation>
    <scope>NUCLEOTIDE SEQUENCE</scope>
    <source>
        <strain evidence="2">DSM 45262</strain>
    </source>
</reference>
<evidence type="ECO:0000313" key="2">
    <source>
        <dbReference type="EMBL" id="SMP08418.1"/>
    </source>
</evidence>
<dbReference type="InterPro" id="IPR028096">
    <property type="entry name" value="EfeO_Cupredoxin"/>
</dbReference>
<dbReference type="AlphaFoldDB" id="A0AA46ADV9"/>
<evidence type="ECO:0000313" key="3">
    <source>
        <dbReference type="Proteomes" id="UP001157946"/>
    </source>
</evidence>
<name>A0AA46ADV9_9BACL</name>
<gene>
    <name evidence="2" type="ORF">SAMN06265361_10220</name>
</gene>
<organism evidence="2 3">
    <name type="scientific">Laceyella tengchongensis</name>
    <dbReference type="NCBI Taxonomy" id="574699"/>
    <lineage>
        <taxon>Bacteria</taxon>
        <taxon>Bacillati</taxon>
        <taxon>Bacillota</taxon>
        <taxon>Bacilli</taxon>
        <taxon>Bacillales</taxon>
        <taxon>Thermoactinomycetaceae</taxon>
        <taxon>Laceyella</taxon>
    </lineage>
</organism>